<keyword evidence="3 5" id="KW-1133">Transmembrane helix</keyword>
<keyword evidence="2 5" id="KW-0812">Transmembrane</keyword>
<feature type="transmembrane region" description="Helical" evidence="5">
    <location>
        <begin position="493"/>
        <end position="517"/>
    </location>
</feature>
<dbReference type="PANTHER" id="PTHR13285:SF18">
    <property type="entry name" value="PROTEIN-CYSTEINE N-PALMITOYLTRANSFERASE RASP"/>
    <property type="match status" value="1"/>
</dbReference>
<name>A0A835ZAP5_9STRA</name>
<comment type="caution">
    <text evidence="6">The sequence shown here is derived from an EMBL/GenBank/DDBJ whole genome shotgun (WGS) entry which is preliminary data.</text>
</comment>
<dbReference type="OrthoDB" id="420606at2759"/>
<comment type="subcellular location">
    <subcellularLocation>
        <location evidence="1">Membrane</location>
        <topology evidence="1">Multi-pass membrane protein</topology>
    </subcellularLocation>
</comment>
<protein>
    <submittedName>
        <fullName evidence="6">Glycerol:H+ symporter</fullName>
    </submittedName>
</protein>
<dbReference type="Proteomes" id="UP000664859">
    <property type="component" value="Unassembled WGS sequence"/>
</dbReference>
<keyword evidence="4 5" id="KW-0472">Membrane</keyword>
<dbReference type="InterPro" id="IPR004299">
    <property type="entry name" value="MBOAT_fam"/>
</dbReference>
<feature type="transmembrane region" description="Helical" evidence="5">
    <location>
        <begin position="276"/>
        <end position="299"/>
    </location>
</feature>
<evidence type="ECO:0000256" key="3">
    <source>
        <dbReference type="ARBA" id="ARBA00022989"/>
    </source>
</evidence>
<evidence type="ECO:0000313" key="6">
    <source>
        <dbReference type="EMBL" id="KAG5185448.1"/>
    </source>
</evidence>
<dbReference type="GO" id="GO:0016746">
    <property type="term" value="F:acyltransferase activity"/>
    <property type="evidence" value="ECO:0007669"/>
    <property type="project" value="TreeGrafter"/>
</dbReference>
<feature type="transmembrane region" description="Helical" evidence="5">
    <location>
        <begin position="121"/>
        <end position="148"/>
    </location>
</feature>
<feature type="transmembrane region" description="Helical" evidence="5">
    <location>
        <begin position="454"/>
        <end position="472"/>
    </location>
</feature>
<dbReference type="Pfam" id="PF03062">
    <property type="entry name" value="MBOAT"/>
    <property type="match status" value="1"/>
</dbReference>
<gene>
    <name evidence="6" type="ORF">JKP88DRAFT_312169</name>
</gene>
<feature type="transmembrane region" description="Helical" evidence="5">
    <location>
        <begin position="154"/>
        <end position="173"/>
    </location>
</feature>
<dbReference type="PANTHER" id="PTHR13285">
    <property type="entry name" value="ACYLTRANSFERASE"/>
    <property type="match status" value="1"/>
</dbReference>
<reference evidence="6" key="1">
    <citation type="submission" date="2021-02" db="EMBL/GenBank/DDBJ databases">
        <title>First Annotated Genome of the Yellow-green Alga Tribonema minus.</title>
        <authorList>
            <person name="Mahan K.M."/>
        </authorList>
    </citation>
    <scope>NUCLEOTIDE SEQUENCE</scope>
    <source>
        <strain evidence="6">UTEX B ZZ1240</strain>
    </source>
</reference>
<feature type="transmembrane region" description="Helical" evidence="5">
    <location>
        <begin position="185"/>
        <end position="203"/>
    </location>
</feature>
<sequence>MKQGFDKPAYRSIWYRGLLALLLCYLVAIVYTGATSSAARWRQACYRSPSCYRYLWHLWPPGSWMLDTADNQWRDFRARLPLLSLVIAIHALVSRAIRGSAGGGGGSGEAALARRRTRANLALSAAYLCVLHGAHAVFPVVLALGGYALGARLAGTRACLPATWAYAAALLWVKESAHARLSYRRLFGPLLGVADVFGGAYAWRLALPLLLLRVVSFNADLHWSRTGGGTRSGGGGSGGRGAAKGGAGLSTVSAAAAAAAPAAARARLRQRDQDHYSVGAFLAYAFYAPLYVAGPIMTFDAFAARLGAPAAPRPGALRAYALRLAVALALLEAVLRVAPTFALAKSGAFGGLGAGDLALLGWATLNNMWLKFLVIWRVSRLWALLDGVDPPENMEGCIAGAPSVAAFWARWHVSFHRWLVRYVYAPLGGRARRALAAPAVFALVALWHDARPALAAWGALNAVFVLGEAVIAKRYACWRSGGGAVADGPWDRVIRGVGGAAALLLLAVANLVGYAVGLGGGAGALAAAARGGGGARAARAAALSALMTFACTQWSMVITDVRERYSR</sequence>
<organism evidence="6 7">
    <name type="scientific">Tribonema minus</name>
    <dbReference type="NCBI Taxonomy" id="303371"/>
    <lineage>
        <taxon>Eukaryota</taxon>
        <taxon>Sar</taxon>
        <taxon>Stramenopiles</taxon>
        <taxon>Ochrophyta</taxon>
        <taxon>PX clade</taxon>
        <taxon>Xanthophyceae</taxon>
        <taxon>Tribonematales</taxon>
        <taxon>Tribonemataceae</taxon>
        <taxon>Tribonema</taxon>
    </lineage>
</organism>
<proteinExistence type="predicted"/>
<accession>A0A835ZAP5</accession>
<dbReference type="GO" id="GO:0005783">
    <property type="term" value="C:endoplasmic reticulum"/>
    <property type="evidence" value="ECO:0007669"/>
    <property type="project" value="TreeGrafter"/>
</dbReference>
<feature type="transmembrane region" description="Helical" evidence="5">
    <location>
        <begin position="537"/>
        <end position="558"/>
    </location>
</feature>
<dbReference type="EMBL" id="JAFCMP010000132">
    <property type="protein sequence ID" value="KAG5185448.1"/>
    <property type="molecule type" value="Genomic_DNA"/>
</dbReference>
<keyword evidence="7" id="KW-1185">Reference proteome</keyword>
<feature type="transmembrane region" description="Helical" evidence="5">
    <location>
        <begin position="348"/>
        <end position="370"/>
    </location>
</feature>
<feature type="transmembrane region" description="Helical" evidence="5">
    <location>
        <begin position="13"/>
        <end position="34"/>
    </location>
</feature>
<evidence type="ECO:0000313" key="7">
    <source>
        <dbReference type="Proteomes" id="UP000664859"/>
    </source>
</evidence>
<evidence type="ECO:0000256" key="1">
    <source>
        <dbReference type="ARBA" id="ARBA00004141"/>
    </source>
</evidence>
<evidence type="ECO:0000256" key="4">
    <source>
        <dbReference type="ARBA" id="ARBA00023136"/>
    </source>
</evidence>
<dbReference type="InterPro" id="IPR051085">
    <property type="entry name" value="MB_O-acyltransferase"/>
</dbReference>
<feature type="transmembrane region" description="Helical" evidence="5">
    <location>
        <begin position="320"/>
        <end position="342"/>
    </location>
</feature>
<evidence type="ECO:0000256" key="5">
    <source>
        <dbReference type="SAM" id="Phobius"/>
    </source>
</evidence>
<dbReference type="GO" id="GO:0016020">
    <property type="term" value="C:membrane"/>
    <property type="evidence" value="ECO:0007669"/>
    <property type="project" value="UniProtKB-SubCell"/>
</dbReference>
<dbReference type="AlphaFoldDB" id="A0A835ZAP5"/>
<evidence type="ECO:0000256" key="2">
    <source>
        <dbReference type="ARBA" id="ARBA00022692"/>
    </source>
</evidence>